<reference evidence="1 2" key="1">
    <citation type="submission" date="2016-11" db="EMBL/GenBank/DDBJ databases">
        <authorList>
            <person name="Jaros S."/>
            <person name="Januszkiewicz K."/>
            <person name="Wedrychowicz H."/>
        </authorList>
    </citation>
    <scope>NUCLEOTIDE SEQUENCE [LARGE SCALE GENOMIC DNA]</scope>
    <source>
        <strain evidence="1 2">DSM 24787</strain>
    </source>
</reference>
<gene>
    <name evidence="1" type="ORF">SAMN04488055_2089</name>
</gene>
<evidence type="ECO:0000313" key="2">
    <source>
        <dbReference type="Proteomes" id="UP000185003"/>
    </source>
</evidence>
<evidence type="ECO:0000313" key="1">
    <source>
        <dbReference type="EMBL" id="SIN91792.1"/>
    </source>
</evidence>
<keyword evidence="2" id="KW-1185">Reference proteome</keyword>
<dbReference type="EMBL" id="FSRA01000001">
    <property type="protein sequence ID" value="SIN91792.1"/>
    <property type="molecule type" value="Genomic_DNA"/>
</dbReference>
<dbReference type="Proteomes" id="UP000185003">
    <property type="component" value="Unassembled WGS sequence"/>
</dbReference>
<dbReference type="STRING" id="536979.SAMN04488055_2089"/>
<sequence>MPPVKKRITLILFTVYLISGTGLREIAKLPVLFQHFYEHKLLNNHITFSEYITDHYNNIPHTDDDEDRDNQLPFKQVDSNTSLSPVIPASYFVDLRKPLLPLTAGKTFSRNDHFIPSALISKIWQPPKPGSSIVA</sequence>
<proteinExistence type="predicted"/>
<protein>
    <submittedName>
        <fullName evidence="1">Uncharacterized protein</fullName>
    </submittedName>
</protein>
<name>A0A1N6F916_9BACT</name>
<organism evidence="1 2">
    <name type="scientific">Chitinophaga niabensis</name>
    <dbReference type="NCBI Taxonomy" id="536979"/>
    <lineage>
        <taxon>Bacteria</taxon>
        <taxon>Pseudomonadati</taxon>
        <taxon>Bacteroidota</taxon>
        <taxon>Chitinophagia</taxon>
        <taxon>Chitinophagales</taxon>
        <taxon>Chitinophagaceae</taxon>
        <taxon>Chitinophaga</taxon>
    </lineage>
</organism>
<dbReference type="AlphaFoldDB" id="A0A1N6F916"/>
<accession>A0A1N6F916</accession>